<name>A0A6B8M4H4_9HYPH</name>
<keyword evidence="4" id="KW-0233">DNA recombination</keyword>
<dbReference type="InterPro" id="IPR038488">
    <property type="entry name" value="Integrase_DNA-bd_sf"/>
</dbReference>
<dbReference type="PANTHER" id="PTHR30629:SF2">
    <property type="entry name" value="PROPHAGE INTEGRASE INTS-RELATED"/>
    <property type="match status" value="1"/>
</dbReference>
<protein>
    <submittedName>
        <fullName evidence="6">Site-specific integrase</fullName>
    </submittedName>
</protein>
<dbReference type="InterPro" id="IPR011010">
    <property type="entry name" value="DNA_brk_join_enz"/>
</dbReference>
<dbReference type="Gene3D" id="1.10.150.130">
    <property type="match status" value="1"/>
</dbReference>
<dbReference type="Proteomes" id="UP000422569">
    <property type="component" value="Chromosome"/>
</dbReference>
<dbReference type="SUPFAM" id="SSF56349">
    <property type="entry name" value="DNA breaking-rejoining enzymes"/>
    <property type="match status" value="1"/>
</dbReference>
<dbReference type="Pfam" id="PF00589">
    <property type="entry name" value="Phage_integrase"/>
    <property type="match status" value="1"/>
</dbReference>
<evidence type="ECO:0000313" key="6">
    <source>
        <dbReference type="EMBL" id="QGM97791.1"/>
    </source>
</evidence>
<evidence type="ECO:0000256" key="4">
    <source>
        <dbReference type="ARBA" id="ARBA00023172"/>
    </source>
</evidence>
<keyword evidence="3" id="KW-0238">DNA-binding</keyword>
<keyword evidence="2" id="KW-0229">DNA integration</keyword>
<accession>A0A6B8M4H4</accession>
<feature type="domain" description="Tyr recombinase" evidence="5">
    <location>
        <begin position="221"/>
        <end position="400"/>
    </location>
</feature>
<dbReference type="InterPro" id="IPR010998">
    <property type="entry name" value="Integrase_recombinase_N"/>
</dbReference>
<evidence type="ECO:0000259" key="5">
    <source>
        <dbReference type="PROSITE" id="PS51898"/>
    </source>
</evidence>
<evidence type="ECO:0000256" key="2">
    <source>
        <dbReference type="ARBA" id="ARBA00022908"/>
    </source>
</evidence>
<evidence type="ECO:0000256" key="1">
    <source>
        <dbReference type="ARBA" id="ARBA00008857"/>
    </source>
</evidence>
<keyword evidence="7" id="KW-1185">Reference proteome</keyword>
<gene>
    <name evidence="6" type="ORF">F7D14_10135</name>
</gene>
<dbReference type="PANTHER" id="PTHR30629">
    <property type="entry name" value="PROPHAGE INTEGRASE"/>
    <property type="match status" value="1"/>
</dbReference>
<dbReference type="AlphaFoldDB" id="A0A6B8M4H4"/>
<dbReference type="InterPro" id="IPR013762">
    <property type="entry name" value="Integrase-like_cat_sf"/>
</dbReference>
<dbReference type="InterPro" id="IPR025166">
    <property type="entry name" value="Integrase_DNA_bind_dom"/>
</dbReference>
<reference evidence="6 7" key="1">
    <citation type="submission" date="2019-09" db="EMBL/GenBank/DDBJ databases">
        <title>Isolation and complete genome sequencing of Methylocystis species.</title>
        <authorList>
            <person name="Rumah B.L."/>
            <person name="Stead C.E."/>
            <person name="Stevens B.C."/>
            <person name="Minton N.P."/>
            <person name="Grosse-Honebrink A."/>
            <person name="Zhang Y."/>
        </authorList>
    </citation>
    <scope>NUCLEOTIDE SEQUENCE [LARGE SCALE GENOMIC DNA]</scope>
    <source>
        <strain evidence="6 7">BRCS2</strain>
    </source>
</reference>
<dbReference type="Gene3D" id="1.10.443.10">
    <property type="entry name" value="Intergrase catalytic core"/>
    <property type="match status" value="1"/>
</dbReference>
<comment type="similarity">
    <text evidence="1">Belongs to the 'phage' integrase family.</text>
</comment>
<dbReference type="Gene3D" id="3.30.160.390">
    <property type="entry name" value="Integrase, DNA-binding domain"/>
    <property type="match status" value="1"/>
</dbReference>
<dbReference type="RefSeq" id="WP_016917859.1">
    <property type="nucleotide sequence ID" value="NZ_CP044331.1"/>
</dbReference>
<organism evidence="6 7">
    <name type="scientific">Methylocystis parvus</name>
    <dbReference type="NCBI Taxonomy" id="134"/>
    <lineage>
        <taxon>Bacteria</taxon>
        <taxon>Pseudomonadati</taxon>
        <taxon>Pseudomonadota</taxon>
        <taxon>Alphaproteobacteria</taxon>
        <taxon>Hyphomicrobiales</taxon>
        <taxon>Methylocystaceae</taxon>
        <taxon>Methylocystis</taxon>
    </lineage>
</organism>
<dbReference type="InterPro" id="IPR002104">
    <property type="entry name" value="Integrase_catalytic"/>
</dbReference>
<dbReference type="CDD" id="cd00796">
    <property type="entry name" value="INT_Rci_Hp1_C"/>
    <property type="match status" value="1"/>
</dbReference>
<evidence type="ECO:0000256" key="3">
    <source>
        <dbReference type="ARBA" id="ARBA00023125"/>
    </source>
</evidence>
<dbReference type="PROSITE" id="PS51898">
    <property type="entry name" value="TYR_RECOMBINASE"/>
    <property type="match status" value="1"/>
</dbReference>
<dbReference type="KEGG" id="mpar:F7D14_10135"/>
<proteinExistence type="inferred from homology"/>
<evidence type="ECO:0000313" key="7">
    <source>
        <dbReference type="Proteomes" id="UP000422569"/>
    </source>
</evidence>
<dbReference type="GO" id="GO:0015074">
    <property type="term" value="P:DNA integration"/>
    <property type="evidence" value="ECO:0007669"/>
    <property type="project" value="UniProtKB-KW"/>
</dbReference>
<dbReference type="InterPro" id="IPR050808">
    <property type="entry name" value="Phage_Integrase"/>
</dbReference>
<dbReference type="GO" id="GO:0003677">
    <property type="term" value="F:DNA binding"/>
    <property type="evidence" value="ECO:0007669"/>
    <property type="project" value="UniProtKB-KW"/>
</dbReference>
<dbReference type="Pfam" id="PF13356">
    <property type="entry name" value="Arm-DNA-bind_3"/>
    <property type="match status" value="1"/>
</dbReference>
<dbReference type="GO" id="GO:0006310">
    <property type="term" value="P:DNA recombination"/>
    <property type="evidence" value="ECO:0007669"/>
    <property type="project" value="UniProtKB-KW"/>
</dbReference>
<sequence length="428" mass="46954">MPKLTKRLIDGLAASGDRLIIWDSEIKGFGLLALPTGVRSFIIQYRNESGRQRRLTLGRYGVITADEARKAARDTLASVSKGADPVGQRQAQRSAPLVSNMLDRYLSDHVDVHNSARMAESARLSIEKHILPRLGSLRVVSVTRQDVLKLHRAMEATPRQANLTLAVLSKAFSLAELWGLRPDESNPCRKVPRYPESARERFLSNEELSRLGAVLRAAESPGLPWAERDGAKAKHLAKAENRVTPISPRALAAIRLLLFTGARLSEILELKWEHVDFEAGAIALPNRKGGVRRAHPVSSIALTVLADLPREEGAPWVLPAPLDAKKSLSKSVVENAWQRIRSCAGVPDVRLHDLRHTVGTFASQAGVNAFHVRDLLRHSNIAVTARYANRDSDPIRAVSEDVGARIKAGLENKPAGEIVGFSRKPKTG</sequence>
<dbReference type="EMBL" id="CP044331">
    <property type="protein sequence ID" value="QGM97791.1"/>
    <property type="molecule type" value="Genomic_DNA"/>
</dbReference>